<dbReference type="OrthoDB" id="9826402at2"/>
<dbReference type="RefSeq" id="WP_072778774.1">
    <property type="nucleotide sequence ID" value="NZ_FQXC01000004.1"/>
</dbReference>
<protein>
    <submittedName>
        <fullName evidence="1">Uncharacterized protein</fullName>
    </submittedName>
</protein>
<dbReference type="EMBL" id="FQXC01000004">
    <property type="protein sequence ID" value="SHH77952.1"/>
    <property type="molecule type" value="Genomic_DNA"/>
</dbReference>
<sequence length="164" mass="18482">MPTRLPTEEEIEAWDLATLLEYGRAGLRSFAGDHDELIQRRNVLITSRFGDLNAVLREVVMLSLAAEDIPTVHKVVGWLEDAGDPAMGYYVYRTMADRGEADKAERFLISAASHGHFPAQRVLSDRKAKEHGVLSPFFFVASRVAHAWRVALVVRQNPKDLRLK</sequence>
<organism evidence="1 2">
    <name type="scientific">Marivita hallyeonensis</name>
    <dbReference type="NCBI Taxonomy" id="996342"/>
    <lineage>
        <taxon>Bacteria</taxon>
        <taxon>Pseudomonadati</taxon>
        <taxon>Pseudomonadota</taxon>
        <taxon>Alphaproteobacteria</taxon>
        <taxon>Rhodobacterales</taxon>
        <taxon>Roseobacteraceae</taxon>
        <taxon>Marivita</taxon>
    </lineage>
</organism>
<dbReference type="Proteomes" id="UP000184221">
    <property type="component" value="Unassembled WGS sequence"/>
</dbReference>
<keyword evidence="2" id="KW-1185">Reference proteome</keyword>
<dbReference type="AlphaFoldDB" id="A0A1M5VRR8"/>
<accession>A0A1M5VRR8</accession>
<gene>
    <name evidence="1" type="ORF">SAMN05443551_3036</name>
</gene>
<evidence type="ECO:0000313" key="1">
    <source>
        <dbReference type="EMBL" id="SHH77952.1"/>
    </source>
</evidence>
<proteinExistence type="predicted"/>
<evidence type="ECO:0000313" key="2">
    <source>
        <dbReference type="Proteomes" id="UP000184221"/>
    </source>
</evidence>
<reference evidence="1 2" key="1">
    <citation type="submission" date="2016-11" db="EMBL/GenBank/DDBJ databases">
        <authorList>
            <person name="Jaros S."/>
            <person name="Januszkiewicz K."/>
            <person name="Wedrychowicz H."/>
        </authorList>
    </citation>
    <scope>NUCLEOTIDE SEQUENCE [LARGE SCALE GENOMIC DNA]</scope>
    <source>
        <strain evidence="1 2">DSM 29431</strain>
    </source>
</reference>
<name>A0A1M5VRR8_9RHOB</name>